<proteinExistence type="predicted"/>
<dbReference type="InterPro" id="IPR046270">
    <property type="entry name" value="DUF6303"/>
</dbReference>
<dbReference type="EMBL" id="VBZC01000011">
    <property type="protein sequence ID" value="TLS46012.1"/>
    <property type="molecule type" value="Genomic_DNA"/>
</dbReference>
<evidence type="ECO:0000313" key="2">
    <source>
        <dbReference type="Proteomes" id="UP000305906"/>
    </source>
</evidence>
<reference evidence="1 2" key="1">
    <citation type="submission" date="2019-05" db="EMBL/GenBank/DDBJ databases">
        <title>Streptomyces sp. NEAU-C151, a novel actinomycete isolated from soil.</title>
        <authorList>
            <person name="Han L."/>
            <person name="Jiang H."/>
        </authorList>
    </citation>
    <scope>NUCLEOTIDE SEQUENCE [LARGE SCALE GENOMIC DNA]</scope>
    <source>
        <strain evidence="1 2">NEAU-C151</strain>
    </source>
</reference>
<dbReference type="Pfam" id="PF19820">
    <property type="entry name" value="DUF6303"/>
    <property type="match status" value="1"/>
</dbReference>
<dbReference type="Proteomes" id="UP000305906">
    <property type="component" value="Unassembled WGS sequence"/>
</dbReference>
<dbReference type="AlphaFoldDB" id="A0A5R9FQ19"/>
<name>A0A5R9FQ19_9ACTN</name>
<comment type="caution">
    <text evidence="1">The sequence shown here is derived from an EMBL/GenBank/DDBJ whole genome shotgun (WGS) entry which is preliminary data.</text>
</comment>
<protein>
    <submittedName>
        <fullName evidence="1">Uncharacterized protein</fullName>
    </submittedName>
</protein>
<accession>A0A5R9FQ19</accession>
<evidence type="ECO:0000313" key="1">
    <source>
        <dbReference type="EMBL" id="TLS46012.1"/>
    </source>
</evidence>
<gene>
    <name evidence="1" type="ORF">FE633_12585</name>
</gene>
<keyword evidence="2" id="KW-1185">Reference proteome</keyword>
<sequence>MDGEFTAHMSLNGGRWLLFVALRGTPVAWPEHSFEQPDHLPTFTERTQALSALGFEPVPGAEWLWTEFSADPADPASPVRLLAYVRVRSREEATA</sequence>
<organism evidence="1 2">
    <name type="scientific">Streptomyces montanus</name>
    <dbReference type="NCBI Taxonomy" id="2580423"/>
    <lineage>
        <taxon>Bacteria</taxon>
        <taxon>Bacillati</taxon>
        <taxon>Actinomycetota</taxon>
        <taxon>Actinomycetes</taxon>
        <taxon>Kitasatosporales</taxon>
        <taxon>Streptomycetaceae</taxon>
        <taxon>Streptomyces</taxon>
    </lineage>
</organism>